<dbReference type="EMBL" id="RAZM01000008">
    <property type="protein sequence ID" value="RLT81215.1"/>
    <property type="molecule type" value="Genomic_DNA"/>
</dbReference>
<feature type="domain" description="Response regulatory" evidence="8">
    <location>
        <begin position="4"/>
        <end position="118"/>
    </location>
</feature>
<evidence type="ECO:0000256" key="2">
    <source>
        <dbReference type="ARBA" id="ARBA00022840"/>
    </source>
</evidence>
<dbReference type="InterPro" id="IPR009057">
    <property type="entry name" value="Homeodomain-like_sf"/>
</dbReference>
<evidence type="ECO:0000256" key="5">
    <source>
        <dbReference type="PROSITE-ProRule" id="PRU00169"/>
    </source>
</evidence>
<feature type="compositionally biased region" description="Low complexity" evidence="6">
    <location>
        <begin position="133"/>
        <end position="144"/>
    </location>
</feature>
<organism evidence="9 10">
    <name type="scientific">Bacteroides acidifaciens</name>
    <dbReference type="NCBI Taxonomy" id="85831"/>
    <lineage>
        <taxon>Bacteria</taxon>
        <taxon>Pseudomonadati</taxon>
        <taxon>Bacteroidota</taxon>
        <taxon>Bacteroidia</taxon>
        <taxon>Bacteroidales</taxon>
        <taxon>Bacteroidaceae</taxon>
        <taxon>Bacteroides</taxon>
    </lineage>
</organism>
<dbReference type="GO" id="GO:0043565">
    <property type="term" value="F:sequence-specific DNA binding"/>
    <property type="evidence" value="ECO:0007669"/>
    <property type="project" value="InterPro"/>
</dbReference>
<evidence type="ECO:0000259" key="8">
    <source>
        <dbReference type="PROSITE" id="PS50110"/>
    </source>
</evidence>
<dbReference type="SUPFAM" id="SSF46689">
    <property type="entry name" value="Homeodomain-like"/>
    <property type="match status" value="1"/>
</dbReference>
<evidence type="ECO:0000256" key="4">
    <source>
        <dbReference type="ARBA" id="ARBA00023163"/>
    </source>
</evidence>
<dbReference type="InterPro" id="IPR002197">
    <property type="entry name" value="HTH_Fis"/>
</dbReference>
<dbReference type="FunFam" id="3.40.50.300:FF:000006">
    <property type="entry name" value="DNA-binding transcriptional regulator NtrC"/>
    <property type="match status" value="1"/>
</dbReference>
<protein>
    <submittedName>
        <fullName evidence="9">Response regulator</fullName>
    </submittedName>
</protein>
<dbReference type="SMART" id="SM00448">
    <property type="entry name" value="REC"/>
    <property type="match status" value="1"/>
</dbReference>
<dbReference type="Gene3D" id="3.40.50.2300">
    <property type="match status" value="1"/>
</dbReference>
<dbReference type="GeneID" id="93047568"/>
<dbReference type="Pfam" id="PF00158">
    <property type="entry name" value="Sigma54_activat"/>
    <property type="match status" value="1"/>
</dbReference>
<dbReference type="InterPro" id="IPR002078">
    <property type="entry name" value="Sigma_54_int"/>
</dbReference>
<reference evidence="9 10" key="1">
    <citation type="submission" date="2018-09" db="EMBL/GenBank/DDBJ databases">
        <title>Murine metabolic-syndrome-specific gut microbial biobank.</title>
        <authorList>
            <person name="Liu C."/>
        </authorList>
    </citation>
    <scope>NUCLEOTIDE SEQUENCE [LARGE SCALE GENOMIC DNA]</scope>
    <source>
        <strain evidence="9 10">0.1X-D8-26</strain>
    </source>
</reference>
<dbReference type="InterPro" id="IPR003593">
    <property type="entry name" value="AAA+_ATPase"/>
</dbReference>
<sequence length="459" mass="50977">MMSSILIVEDDITFGMMLKTWLGKKGFEVSSVSNIARARKHIESQTVDLVLSDLRLPDYEGIDLLKWMNDRGINIPLIIMTGYADIQSAVLAMKLGARDYIAKPVNPEELLKKISEALQTESSPAVPHSTARNSSSPKKGSSNSQDTSETNHSYLEGESDAAKQLYNYVGLVAPTNMSVLINGSSGTGKEYVAHRIHQLSKRSDKPFIAVDCGSIPKELAASEFFGHVKGSFTGALTDKTGAFVAANGGTIFLDEIGNLSYEVQIQLLRALQERKIRPVGSTQEISVDIRLVSATNENLEQAIEKGTFREDLYHRINEFTLRMPDLKERKEDILLFANFFLDQANKELDKHLVGFDAKASQALLSYHWPGNLRQMKNIVKRATLLAQGSFITLLELGTELLEAPVSTGTSMALRNEETEKEHILEALRQTGNNKSKAAQLLDIDRKTLYNKLKLYNIDL</sequence>
<dbReference type="Pfam" id="PF25601">
    <property type="entry name" value="AAA_lid_14"/>
    <property type="match status" value="1"/>
</dbReference>
<keyword evidence="2" id="KW-0067">ATP-binding</keyword>
<dbReference type="GO" id="GO:0006355">
    <property type="term" value="P:regulation of DNA-templated transcription"/>
    <property type="evidence" value="ECO:0007669"/>
    <property type="project" value="InterPro"/>
</dbReference>
<dbReference type="Gene3D" id="1.10.8.60">
    <property type="match status" value="1"/>
</dbReference>
<dbReference type="InterPro" id="IPR001789">
    <property type="entry name" value="Sig_transdc_resp-reg_receiver"/>
</dbReference>
<dbReference type="SUPFAM" id="SSF52172">
    <property type="entry name" value="CheY-like"/>
    <property type="match status" value="1"/>
</dbReference>
<dbReference type="Pfam" id="PF02954">
    <property type="entry name" value="HTH_8"/>
    <property type="match status" value="1"/>
</dbReference>
<dbReference type="CDD" id="cd00009">
    <property type="entry name" value="AAA"/>
    <property type="match status" value="1"/>
</dbReference>
<proteinExistence type="predicted"/>
<keyword evidence="3" id="KW-0805">Transcription regulation</keyword>
<dbReference type="GO" id="GO:0000160">
    <property type="term" value="P:phosphorelay signal transduction system"/>
    <property type="evidence" value="ECO:0007669"/>
    <property type="project" value="InterPro"/>
</dbReference>
<dbReference type="InterPro" id="IPR027417">
    <property type="entry name" value="P-loop_NTPase"/>
</dbReference>
<dbReference type="PROSITE" id="PS50110">
    <property type="entry name" value="RESPONSE_REGULATORY"/>
    <property type="match status" value="1"/>
</dbReference>
<evidence type="ECO:0000313" key="9">
    <source>
        <dbReference type="EMBL" id="RLT81215.1"/>
    </source>
</evidence>
<dbReference type="Gene3D" id="1.10.10.60">
    <property type="entry name" value="Homeodomain-like"/>
    <property type="match status" value="1"/>
</dbReference>
<dbReference type="PANTHER" id="PTHR32071">
    <property type="entry name" value="TRANSCRIPTIONAL REGULATORY PROTEIN"/>
    <property type="match status" value="1"/>
</dbReference>
<evidence type="ECO:0000256" key="6">
    <source>
        <dbReference type="SAM" id="MobiDB-lite"/>
    </source>
</evidence>
<evidence type="ECO:0000256" key="1">
    <source>
        <dbReference type="ARBA" id="ARBA00022741"/>
    </source>
</evidence>
<dbReference type="AlphaFoldDB" id="A0A3L7Z3Z5"/>
<dbReference type="SMART" id="SM00382">
    <property type="entry name" value="AAA"/>
    <property type="match status" value="1"/>
</dbReference>
<dbReference type="PANTHER" id="PTHR32071:SF81">
    <property type="entry name" value="PROPIONATE CATABOLISM OPERON REGULATORY PROTEIN"/>
    <property type="match status" value="1"/>
</dbReference>
<dbReference type="GO" id="GO:0005524">
    <property type="term" value="F:ATP binding"/>
    <property type="evidence" value="ECO:0007669"/>
    <property type="project" value="UniProtKB-KW"/>
</dbReference>
<feature type="region of interest" description="Disordered" evidence="6">
    <location>
        <begin position="120"/>
        <end position="153"/>
    </location>
</feature>
<evidence type="ECO:0000313" key="10">
    <source>
        <dbReference type="Proteomes" id="UP000267159"/>
    </source>
</evidence>
<name>A0A3L7Z3Z5_9BACE</name>
<dbReference type="PROSITE" id="PS00676">
    <property type="entry name" value="SIGMA54_INTERACT_2"/>
    <property type="match status" value="1"/>
</dbReference>
<dbReference type="SUPFAM" id="SSF52540">
    <property type="entry name" value="P-loop containing nucleoside triphosphate hydrolases"/>
    <property type="match status" value="1"/>
</dbReference>
<keyword evidence="5" id="KW-0597">Phosphoprotein</keyword>
<evidence type="ECO:0000256" key="3">
    <source>
        <dbReference type="ARBA" id="ARBA00023015"/>
    </source>
</evidence>
<feature type="domain" description="Sigma-54 factor interaction" evidence="7">
    <location>
        <begin position="155"/>
        <end position="384"/>
    </location>
</feature>
<dbReference type="RefSeq" id="WP_024986955.1">
    <property type="nucleotide sequence ID" value="NZ_CANDIM010000076.1"/>
</dbReference>
<evidence type="ECO:0000259" key="7">
    <source>
        <dbReference type="PROSITE" id="PS50045"/>
    </source>
</evidence>
<dbReference type="STRING" id="1235814.GCA_000613385_03360"/>
<comment type="caution">
    <text evidence="9">The sequence shown here is derived from an EMBL/GenBank/DDBJ whole genome shotgun (WGS) entry which is preliminary data.</text>
</comment>
<dbReference type="InterPro" id="IPR058031">
    <property type="entry name" value="AAA_lid_NorR"/>
</dbReference>
<dbReference type="InterPro" id="IPR025943">
    <property type="entry name" value="Sigma_54_int_dom_ATP-bd_2"/>
</dbReference>
<dbReference type="PRINTS" id="PR01590">
    <property type="entry name" value="HTHFIS"/>
</dbReference>
<dbReference type="Gene3D" id="3.40.50.300">
    <property type="entry name" value="P-loop containing nucleotide triphosphate hydrolases"/>
    <property type="match status" value="1"/>
</dbReference>
<dbReference type="CDD" id="cd00156">
    <property type="entry name" value="REC"/>
    <property type="match status" value="1"/>
</dbReference>
<feature type="modified residue" description="4-aspartylphosphate" evidence="5">
    <location>
        <position position="53"/>
    </location>
</feature>
<keyword evidence="1" id="KW-0547">Nucleotide-binding</keyword>
<dbReference type="PROSITE" id="PS50045">
    <property type="entry name" value="SIGMA54_INTERACT_4"/>
    <property type="match status" value="1"/>
</dbReference>
<accession>A0A3L7Z3Z5</accession>
<dbReference type="Pfam" id="PF00072">
    <property type="entry name" value="Response_reg"/>
    <property type="match status" value="1"/>
</dbReference>
<dbReference type="Proteomes" id="UP000267159">
    <property type="component" value="Unassembled WGS sequence"/>
</dbReference>
<keyword evidence="4" id="KW-0804">Transcription</keyword>
<gene>
    <name evidence="9" type="ORF">D7Y07_04520</name>
</gene>
<dbReference type="InterPro" id="IPR011006">
    <property type="entry name" value="CheY-like_superfamily"/>
</dbReference>